<feature type="region of interest" description="Disordered" evidence="1">
    <location>
        <begin position="1"/>
        <end position="45"/>
    </location>
</feature>
<reference evidence="2 3" key="1">
    <citation type="submission" date="2015-01" db="EMBL/GenBank/DDBJ databases">
        <title>The Genome Sequence of Fonsecaea multimorphosa CBS 102226.</title>
        <authorList>
            <consortium name="The Broad Institute Genomics Platform"/>
            <person name="Cuomo C."/>
            <person name="de Hoog S."/>
            <person name="Gorbushina A."/>
            <person name="Stielow B."/>
            <person name="Teixiera M."/>
            <person name="Abouelleil A."/>
            <person name="Chapman S.B."/>
            <person name="Priest M."/>
            <person name="Young S.K."/>
            <person name="Wortman J."/>
            <person name="Nusbaum C."/>
            <person name="Birren B."/>
        </authorList>
    </citation>
    <scope>NUCLEOTIDE SEQUENCE [LARGE SCALE GENOMIC DNA]</scope>
    <source>
        <strain evidence="2 3">CBS 102226</strain>
    </source>
</reference>
<dbReference type="AlphaFoldDB" id="A0A0D2JFV0"/>
<dbReference type="EMBL" id="KN848112">
    <property type="protein sequence ID" value="KIX92042.1"/>
    <property type="molecule type" value="Genomic_DNA"/>
</dbReference>
<gene>
    <name evidence="2" type="ORF">Z520_12258</name>
</gene>
<protein>
    <submittedName>
        <fullName evidence="2">Uncharacterized protein</fullName>
    </submittedName>
</protein>
<proteinExistence type="predicted"/>
<dbReference type="OrthoDB" id="5403634at2759"/>
<feature type="compositionally biased region" description="Polar residues" evidence="1">
    <location>
        <begin position="173"/>
        <end position="183"/>
    </location>
</feature>
<feature type="compositionally biased region" description="Polar residues" evidence="1">
    <location>
        <begin position="144"/>
        <end position="155"/>
    </location>
</feature>
<feature type="compositionally biased region" description="Polar residues" evidence="1">
    <location>
        <begin position="492"/>
        <end position="520"/>
    </location>
</feature>
<dbReference type="RefSeq" id="XP_016626165.1">
    <property type="nucleotide sequence ID" value="XM_016782744.1"/>
</dbReference>
<feature type="compositionally biased region" description="Low complexity" evidence="1">
    <location>
        <begin position="160"/>
        <end position="172"/>
    </location>
</feature>
<dbReference type="GeneID" id="27718004"/>
<name>A0A0D2JFV0_9EURO</name>
<sequence length="546" mass="60817">MTTTQLLNQRKRQNAEHQPPPRSETCQRHSKRTKRSHDNEPHFPPAFWENLSRIELTHRALKELDRRNNQGAPDFHRIPPTLHRPITRGVLGHVEKSPTTAFPSSFLCHHGQKSLKDLKWFARFGGPDLSDLRAFPEPVDPPHRTTSSNRLQSSGRKLDSQSLSTSRSTSITPATKSTGPYNRNFQQNLIDGGVYPHGYKFPDGRVPKKPDNWVELSRRLVLPRRSLSPSKFSDKEHEKFVQADGDAVKEEQVTTSVIPTIEGNIGDSKCVSGGIEFANLHHLTDGTIAPGNPDIYYGARPEQLDRRVRDELSSYIIPSAQDGLPIAPNFFLAVKGPAGSLSVAAKQASYNGALGERGILSLLSDGQEEPVFDNNAHTISSIYHGGQLKLYTIHGIPPTNPESRPAYFMHQLRSFAMADTAETFRQGATAYRNARDWAKEQRDVAIPLSNGRVNDSQRTELAVEAGFEQVNSFTNEPALDEADTTETLSQESRISLSHDSNTTIGLQGSESLSDLLSRNSRPAKRLNRHSWQHSPPQRKRHNAAGS</sequence>
<feature type="compositionally biased region" description="Basic residues" evidence="1">
    <location>
        <begin position="521"/>
        <end position="546"/>
    </location>
</feature>
<organism evidence="2 3">
    <name type="scientific">Fonsecaea multimorphosa CBS 102226</name>
    <dbReference type="NCBI Taxonomy" id="1442371"/>
    <lineage>
        <taxon>Eukaryota</taxon>
        <taxon>Fungi</taxon>
        <taxon>Dikarya</taxon>
        <taxon>Ascomycota</taxon>
        <taxon>Pezizomycotina</taxon>
        <taxon>Eurotiomycetes</taxon>
        <taxon>Chaetothyriomycetidae</taxon>
        <taxon>Chaetothyriales</taxon>
        <taxon>Herpotrichiellaceae</taxon>
        <taxon>Fonsecaea</taxon>
    </lineage>
</organism>
<dbReference type="VEuPathDB" id="FungiDB:Z520_12258"/>
<keyword evidence="3" id="KW-1185">Reference proteome</keyword>
<dbReference type="Proteomes" id="UP000053411">
    <property type="component" value="Unassembled WGS sequence"/>
</dbReference>
<accession>A0A0D2JFV0</accession>
<dbReference type="STRING" id="1442371.A0A0D2JFV0"/>
<evidence type="ECO:0000256" key="1">
    <source>
        <dbReference type="SAM" id="MobiDB-lite"/>
    </source>
</evidence>
<evidence type="ECO:0000313" key="3">
    <source>
        <dbReference type="Proteomes" id="UP000053411"/>
    </source>
</evidence>
<feature type="region of interest" description="Disordered" evidence="1">
    <location>
        <begin position="492"/>
        <end position="546"/>
    </location>
</feature>
<evidence type="ECO:0000313" key="2">
    <source>
        <dbReference type="EMBL" id="KIX92042.1"/>
    </source>
</evidence>
<feature type="region of interest" description="Disordered" evidence="1">
    <location>
        <begin position="132"/>
        <end position="183"/>
    </location>
</feature>